<keyword evidence="2" id="KW-0472">Membrane</keyword>
<evidence type="ECO:0000313" key="3">
    <source>
        <dbReference type="EMBL" id="PJC49695.1"/>
    </source>
</evidence>
<feature type="transmembrane region" description="Helical" evidence="2">
    <location>
        <begin position="475"/>
        <end position="493"/>
    </location>
</feature>
<feature type="transmembrane region" description="Helical" evidence="2">
    <location>
        <begin position="259"/>
        <end position="281"/>
    </location>
</feature>
<evidence type="ECO:0000256" key="2">
    <source>
        <dbReference type="SAM" id="Phobius"/>
    </source>
</evidence>
<feature type="transmembrane region" description="Helical" evidence="2">
    <location>
        <begin position="369"/>
        <end position="395"/>
    </location>
</feature>
<evidence type="ECO:0000256" key="1">
    <source>
        <dbReference type="SAM" id="MobiDB-lite"/>
    </source>
</evidence>
<accession>A0A2J0N6Z5</accession>
<feature type="transmembrane region" description="Helical" evidence="2">
    <location>
        <begin position="401"/>
        <end position="421"/>
    </location>
</feature>
<feature type="region of interest" description="Disordered" evidence="1">
    <location>
        <begin position="819"/>
        <end position="838"/>
    </location>
</feature>
<feature type="transmembrane region" description="Helical" evidence="2">
    <location>
        <begin position="514"/>
        <end position="537"/>
    </location>
</feature>
<name>A0A2J0N6Z5_9BACT</name>
<gene>
    <name evidence="3" type="ORF">CO033_00150</name>
</gene>
<reference evidence="4" key="1">
    <citation type="submission" date="2017-09" db="EMBL/GenBank/DDBJ databases">
        <title>Depth-based differentiation of microbial function through sediment-hosted aquifers and enrichment of novel symbionts in the deep terrestrial subsurface.</title>
        <authorList>
            <person name="Probst A.J."/>
            <person name="Ladd B."/>
            <person name="Jarett J.K."/>
            <person name="Geller-Mcgrath D.E."/>
            <person name="Sieber C.M.K."/>
            <person name="Emerson J.B."/>
            <person name="Anantharaman K."/>
            <person name="Thomas B.C."/>
            <person name="Malmstrom R."/>
            <person name="Stieglmeier M."/>
            <person name="Klingl A."/>
            <person name="Woyke T."/>
            <person name="Ryan C.M."/>
            <person name="Banfield J.F."/>
        </authorList>
    </citation>
    <scope>NUCLEOTIDE SEQUENCE [LARGE SCALE GENOMIC DNA]</scope>
</reference>
<sequence>MAPISAEIKIDKNNNLAINIEKNVARAQTMASVEVIPTDTTATIKISISNIPNDGEDYELIMFLYDNMVDINSIPADDAEYIEKKSTDIDKSVSLQIITETFEELTTGHFYYIYIIVAQQSSFISKWISFGLDGLIGITGYTDITGITTGIYKFIKTIISRDSGSILILSKTFNASKNGIVSETVDKTTSYYDLGCSILPTDPNIIGCVAEIFHFLWQASALFAEIAGRILDFFVYYSTNSSSYDNGFVEKSWNAVRDIANIFFIIALLYVAIKTVLGLNVTNNKKLVGTVIIIALVINFSLFTTKVVIDGSNILAKIFYNNITSTKKGSSGPVIESGGEKSISIGLINSYNPQKIVSFDRYELSPGTFLFITFLLIAITLYTAYIFLSVALLFVARVVSLWMSMIFSPIAFASYTVPFDIPGFGHKEWWKNLIENAMLAPLFIFFLYIIVLFTGFLTEVAKYPDSNEISTTSQMMQHLISVIVPFVIIFILLKQAKTLAVKYSGELGAAIMTGAKMVGGLALGAVTGGTAMGIAAMGRKTVGSVSKYVQNDAARNKDFKTFGDYKNWGLGKKINPFAYVAQAGKTATAATAAGLHGIGLGKKMKEADEGYGHKTHATHILDAKMQSEFGHTYGKDAKYKDLSEHEQDIVKTEIDKDELSKFQYGKLFKDLEAPQAKIVKDQYDGRDAATGLLTAPKLRAIDNGHGKTDRVDIAGSITGNEKVKSDYFVNTSKANQAMGEFLQALRKGSYDVRNLPEMSAKSKGFFPKLVVGVGAAVATGMRAGLKTSLGINAGTPQKDFFKDIGNIISESLKSVKIDIGEKHGGGDSHPKEVKSVGH</sequence>
<organism evidence="3 4">
    <name type="scientific">Candidatus Nomurabacteria bacterium CG_4_9_14_0_2_um_filter_32_10</name>
    <dbReference type="NCBI Taxonomy" id="1974729"/>
    <lineage>
        <taxon>Bacteria</taxon>
        <taxon>Candidatus Nomuraibacteriota</taxon>
    </lineage>
</organism>
<dbReference type="EMBL" id="PFRK01000004">
    <property type="protein sequence ID" value="PJC49695.1"/>
    <property type="molecule type" value="Genomic_DNA"/>
</dbReference>
<feature type="transmembrane region" description="Helical" evidence="2">
    <location>
        <begin position="287"/>
        <end position="309"/>
    </location>
</feature>
<comment type="caution">
    <text evidence="3">The sequence shown here is derived from an EMBL/GenBank/DDBJ whole genome shotgun (WGS) entry which is preliminary data.</text>
</comment>
<keyword evidence="2" id="KW-1133">Transmembrane helix</keyword>
<feature type="transmembrane region" description="Helical" evidence="2">
    <location>
        <begin position="433"/>
        <end position="455"/>
    </location>
</feature>
<dbReference type="Proteomes" id="UP000231300">
    <property type="component" value="Unassembled WGS sequence"/>
</dbReference>
<keyword evidence="2" id="KW-0812">Transmembrane</keyword>
<dbReference type="AlphaFoldDB" id="A0A2J0N6Z5"/>
<proteinExistence type="predicted"/>
<evidence type="ECO:0000313" key="4">
    <source>
        <dbReference type="Proteomes" id="UP000231300"/>
    </source>
</evidence>
<protein>
    <submittedName>
        <fullName evidence="3">Uncharacterized protein</fullName>
    </submittedName>
</protein>